<reference evidence="1" key="1">
    <citation type="submission" date="2018-02" db="EMBL/GenBank/DDBJ databases">
        <title>Rhizophora mucronata_Transcriptome.</title>
        <authorList>
            <person name="Meera S.P."/>
            <person name="Sreeshan A."/>
            <person name="Augustine A."/>
        </authorList>
    </citation>
    <scope>NUCLEOTIDE SEQUENCE</scope>
    <source>
        <tissue evidence="1">Leaf</tissue>
    </source>
</reference>
<sequence>MPQSPRIKTLLCPNNNDWSCLMRGTIATRAFKGLGNIFCKSSQMQFTISSTMSDSDLQSFVCNPDILAALVKAALHLCSFSVSELNLASRTTNAFAKVPSCFLTSDGST</sequence>
<dbReference type="EMBL" id="GGEC01014928">
    <property type="protein sequence ID" value="MBW95411.1"/>
    <property type="molecule type" value="Transcribed_RNA"/>
</dbReference>
<name>A0A2P2JPN6_RHIMU</name>
<proteinExistence type="predicted"/>
<evidence type="ECO:0000313" key="1">
    <source>
        <dbReference type="EMBL" id="MBW95411.1"/>
    </source>
</evidence>
<organism evidence="1">
    <name type="scientific">Rhizophora mucronata</name>
    <name type="common">Asiatic mangrove</name>
    <dbReference type="NCBI Taxonomy" id="61149"/>
    <lineage>
        <taxon>Eukaryota</taxon>
        <taxon>Viridiplantae</taxon>
        <taxon>Streptophyta</taxon>
        <taxon>Embryophyta</taxon>
        <taxon>Tracheophyta</taxon>
        <taxon>Spermatophyta</taxon>
        <taxon>Magnoliopsida</taxon>
        <taxon>eudicotyledons</taxon>
        <taxon>Gunneridae</taxon>
        <taxon>Pentapetalae</taxon>
        <taxon>rosids</taxon>
        <taxon>fabids</taxon>
        <taxon>Malpighiales</taxon>
        <taxon>Rhizophoraceae</taxon>
        <taxon>Rhizophora</taxon>
    </lineage>
</organism>
<protein>
    <submittedName>
        <fullName evidence="1">TMV resistance protein N-like</fullName>
    </submittedName>
</protein>
<accession>A0A2P2JPN6</accession>
<dbReference type="AlphaFoldDB" id="A0A2P2JPN6"/>